<evidence type="ECO:0008006" key="3">
    <source>
        <dbReference type="Google" id="ProtNLM"/>
    </source>
</evidence>
<sequence>MSFKLLPDLPDLTYQSKHKHGEEKVDQQWTIIPLKALVVLRGPKKKYLHLAAKRYNYKTCNKGFPSIRALFSHMHPHKVLPTQLQPLPPSVRNTSTTLNFILGCNSNMEKSRLTNN</sequence>
<evidence type="ECO:0000313" key="2">
    <source>
        <dbReference type="Proteomes" id="UP000507222"/>
    </source>
</evidence>
<proteinExistence type="predicted"/>
<dbReference type="EMBL" id="CAEKDK010000007">
    <property type="protein sequence ID" value="CAB4286604.1"/>
    <property type="molecule type" value="Genomic_DNA"/>
</dbReference>
<name>A0A6J5VFF5_PRUAR</name>
<accession>A0A6J5VFF5</accession>
<gene>
    <name evidence="1" type="ORF">CURHAP_LOCUS44096</name>
</gene>
<dbReference type="Proteomes" id="UP000507222">
    <property type="component" value="Unassembled WGS sequence"/>
</dbReference>
<reference evidence="1 2" key="1">
    <citation type="submission" date="2020-05" db="EMBL/GenBank/DDBJ databases">
        <authorList>
            <person name="Campoy J."/>
            <person name="Schneeberger K."/>
            <person name="Spophaly S."/>
        </authorList>
    </citation>
    <scope>NUCLEOTIDE SEQUENCE [LARGE SCALE GENOMIC DNA]</scope>
    <source>
        <strain evidence="1">PruArmRojPasFocal</strain>
    </source>
</reference>
<evidence type="ECO:0000313" key="1">
    <source>
        <dbReference type="EMBL" id="CAB4286604.1"/>
    </source>
</evidence>
<organism evidence="1 2">
    <name type="scientific">Prunus armeniaca</name>
    <name type="common">Apricot</name>
    <name type="synonym">Armeniaca vulgaris</name>
    <dbReference type="NCBI Taxonomy" id="36596"/>
    <lineage>
        <taxon>Eukaryota</taxon>
        <taxon>Viridiplantae</taxon>
        <taxon>Streptophyta</taxon>
        <taxon>Embryophyta</taxon>
        <taxon>Tracheophyta</taxon>
        <taxon>Spermatophyta</taxon>
        <taxon>Magnoliopsida</taxon>
        <taxon>eudicotyledons</taxon>
        <taxon>Gunneridae</taxon>
        <taxon>Pentapetalae</taxon>
        <taxon>rosids</taxon>
        <taxon>fabids</taxon>
        <taxon>Rosales</taxon>
        <taxon>Rosaceae</taxon>
        <taxon>Amygdaloideae</taxon>
        <taxon>Amygdaleae</taxon>
        <taxon>Prunus</taxon>
    </lineage>
</organism>
<dbReference type="AlphaFoldDB" id="A0A6J5VFF5"/>
<protein>
    <recommendedName>
        <fullName evidence="3">C2H2-type domain-containing protein</fullName>
    </recommendedName>
</protein>